<dbReference type="SUPFAM" id="SSF51445">
    <property type="entry name" value="(Trans)glycosidases"/>
    <property type="match status" value="1"/>
</dbReference>
<dbReference type="PANTHER" id="PTHR36447">
    <property type="entry name" value="BETA-GALACTOSIDASE GANA"/>
    <property type="match status" value="1"/>
</dbReference>
<evidence type="ECO:0000259" key="3">
    <source>
        <dbReference type="Pfam" id="PF02449"/>
    </source>
</evidence>
<dbReference type="GO" id="GO:0009341">
    <property type="term" value="C:beta-galactosidase complex"/>
    <property type="evidence" value="ECO:0007669"/>
    <property type="project" value="InterPro"/>
</dbReference>
<dbReference type="OrthoDB" id="524207at2759"/>
<protein>
    <recommendedName>
        <fullName evidence="3">Glycoside hydrolase family 42 N-terminal domain-containing protein</fullName>
    </recommendedName>
</protein>
<dbReference type="EMBL" id="LSYV01000006">
    <property type="protein sequence ID" value="KXZ54054.1"/>
    <property type="molecule type" value="Genomic_DNA"/>
</dbReference>
<feature type="domain" description="Glycoside hydrolase family 42 N-terminal" evidence="3">
    <location>
        <begin position="17"/>
        <end position="233"/>
    </location>
</feature>
<name>A0A150GW73_GONPE</name>
<dbReference type="Gene3D" id="3.20.20.80">
    <property type="entry name" value="Glycosidases"/>
    <property type="match status" value="1"/>
</dbReference>
<organism evidence="4 5">
    <name type="scientific">Gonium pectorale</name>
    <name type="common">Green alga</name>
    <dbReference type="NCBI Taxonomy" id="33097"/>
    <lineage>
        <taxon>Eukaryota</taxon>
        <taxon>Viridiplantae</taxon>
        <taxon>Chlorophyta</taxon>
        <taxon>core chlorophytes</taxon>
        <taxon>Chlorophyceae</taxon>
        <taxon>CS clade</taxon>
        <taxon>Chlamydomonadales</taxon>
        <taxon>Volvocaceae</taxon>
        <taxon>Gonium</taxon>
    </lineage>
</organism>
<dbReference type="Pfam" id="PF02449">
    <property type="entry name" value="Glyco_hydro_42"/>
    <property type="match status" value="1"/>
</dbReference>
<evidence type="ECO:0000256" key="2">
    <source>
        <dbReference type="ARBA" id="ARBA00023295"/>
    </source>
</evidence>
<gene>
    <name evidence="4" type="ORF">GPECTOR_5g162</name>
</gene>
<keyword evidence="1" id="KW-0378">Hydrolase</keyword>
<dbReference type="GO" id="GO:0005975">
    <property type="term" value="P:carbohydrate metabolic process"/>
    <property type="evidence" value="ECO:0007669"/>
    <property type="project" value="InterPro"/>
</dbReference>
<evidence type="ECO:0000313" key="4">
    <source>
        <dbReference type="EMBL" id="KXZ54054.1"/>
    </source>
</evidence>
<dbReference type="InterPro" id="IPR017853">
    <property type="entry name" value="GH"/>
</dbReference>
<keyword evidence="5" id="KW-1185">Reference proteome</keyword>
<dbReference type="GO" id="GO:0004565">
    <property type="term" value="F:beta-galactosidase activity"/>
    <property type="evidence" value="ECO:0007669"/>
    <property type="project" value="InterPro"/>
</dbReference>
<dbReference type="PANTHER" id="PTHR36447:SF1">
    <property type="entry name" value="BETA-GALACTOSIDASE GANA"/>
    <property type="match status" value="1"/>
</dbReference>
<reference evidence="5" key="1">
    <citation type="journal article" date="2016" name="Nat. Commun.">
        <title>The Gonium pectorale genome demonstrates co-option of cell cycle regulation during the evolution of multicellularity.</title>
        <authorList>
            <person name="Hanschen E.R."/>
            <person name="Marriage T.N."/>
            <person name="Ferris P.J."/>
            <person name="Hamaji T."/>
            <person name="Toyoda A."/>
            <person name="Fujiyama A."/>
            <person name="Neme R."/>
            <person name="Noguchi H."/>
            <person name="Minakuchi Y."/>
            <person name="Suzuki M."/>
            <person name="Kawai-Toyooka H."/>
            <person name="Smith D.R."/>
            <person name="Sparks H."/>
            <person name="Anderson J."/>
            <person name="Bakaric R."/>
            <person name="Luria V."/>
            <person name="Karger A."/>
            <person name="Kirschner M.W."/>
            <person name="Durand P.M."/>
            <person name="Michod R.E."/>
            <person name="Nozaki H."/>
            <person name="Olson B.J."/>
        </authorList>
    </citation>
    <scope>NUCLEOTIDE SEQUENCE [LARGE SCALE GENOMIC DNA]</scope>
    <source>
        <strain evidence="5">NIES-2863</strain>
    </source>
</reference>
<dbReference type="InterPro" id="IPR003476">
    <property type="entry name" value="Glyco_hydro_42"/>
</dbReference>
<sequence>MFYNALTDKPETDKLIATLQQMQAAGMKTVVFSATWAWTEPEEKKPRIDYINWLMDCACKTSELKVDLILDMVTAPAWLWTRYHDAAAYDSEGRNYTRISIYHPLSGVVGRRHLEAISSHLAKTYPGCAVAIQPVYNNEYEAKYTQEYDAFQDYSPYALLAFQNWLKAKTTDLNYFNSRWGTQFKHWDLVSPPVLRCRGFMGVDFSSRYWDFLKFREEWGSEVFNSACAAVQRGGLKCFHHFPEFFTVLDAIYGASMFKRIAGSPHTDFVIMDSNFMTPYRTLIKPHKLRIYIAAAASYGKPVYFEAAVEQFKGLEILEAGFRNSMLAGGENLGITNWHTRVEMNATLAAAMRPKFDPACKPCEVVGLFLHLDSCSAFHGIQHEWARADPLHDFVEDLAEHLSRDCSTDVAVYIELDRFLADMPRFHRAVFVEPLVLYDSKELASYVAVKDALERIPHEVYHMPVNVTSGPSLVVFQDLPRVQTNTSRP</sequence>
<evidence type="ECO:0000256" key="1">
    <source>
        <dbReference type="ARBA" id="ARBA00022801"/>
    </source>
</evidence>
<comment type="caution">
    <text evidence="4">The sequence shown here is derived from an EMBL/GenBank/DDBJ whole genome shotgun (WGS) entry which is preliminary data.</text>
</comment>
<evidence type="ECO:0000313" key="5">
    <source>
        <dbReference type="Proteomes" id="UP000075714"/>
    </source>
</evidence>
<dbReference type="Proteomes" id="UP000075714">
    <property type="component" value="Unassembled WGS sequence"/>
</dbReference>
<dbReference type="InterPro" id="IPR013529">
    <property type="entry name" value="Glyco_hydro_42_N"/>
</dbReference>
<accession>A0A150GW73</accession>
<keyword evidence="2" id="KW-0326">Glycosidase</keyword>
<dbReference type="AlphaFoldDB" id="A0A150GW73"/>
<proteinExistence type="predicted"/>